<dbReference type="PANTHER" id="PTHR31672:SF13">
    <property type="entry name" value="F-BOX PROTEIN CPR30-LIKE"/>
    <property type="match status" value="1"/>
</dbReference>
<evidence type="ECO:0000259" key="1">
    <source>
        <dbReference type="PROSITE" id="PS50181"/>
    </source>
</evidence>
<dbReference type="InterPro" id="IPR050796">
    <property type="entry name" value="SCF_F-box_component"/>
</dbReference>
<dbReference type="AlphaFoldDB" id="A0AAV2G1L1"/>
<dbReference type="PANTHER" id="PTHR31672">
    <property type="entry name" value="BNACNNG10540D PROTEIN"/>
    <property type="match status" value="1"/>
</dbReference>
<dbReference type="InterPro" id="IPR011043">
    <property type="entry name" value="Gal_Oxase/kelch_b-propeller"/>
</dbReference>
<reference evidence="2 3" key="1">
    <citation type="submission" date="2024-04" db="EMBL/GenBank/DDBJ databases">
        <authorList>
            <person name="Fracassetti M."/>
        </authorList>
    </citation>
    <scope>NUCLEOTIDE SEQUENCE [LARGE SCALE GENOMIC DNA]</scope>
</reference>
<keyword evidence="3" id="KW-1185">Reference proteome</keyword>
<dbReference type="InterPro" id="IPR017451">
    <property type="entry name" value="F-box-assoc_interact_dom"/>
</dbReference>
<organism evidence="2 3">
    <name type="scientific">Linum trigynum</name>
    <dbReference type="NCBI Taxonomy" id="586398"/>
    <lineage>
        <taxon>Eukaryota</taxon>
        <taxon>Viridiplantae</taxon>
        <taxon>Streptophyta</taxon>
        <taxon>Embryophyta</taxon>
        <taxon>Tracheophyta</taxon>
        <taxon>Spermatophyta</taxon>
        <taxon>Magnoliopsida</taxon>
        <taxon>eudicotyledons</taxon>
        <taxon>Gunneridae</taxon>
        <taxon>Pentapetalae</taxon>
        <taxon>rosids</taxon>
        <taxon>fabids</taxon>
        <taxon>Malpighiales</taxon>
        <taxon>Linaceae</taxon>
        <taxon>Linum</taxon>
    </lineage>
</organism>
<proteinExistence type="predicted"/>
<dbReference type="NCBIfam" id="TIGR01640">
    <property type="entry name" value="F_box_assoc_1"/>
    <property type="match status" value="1"/>
</dbReference>
<dbReference type="EMBL" id="OZ034820">
    <property type="protein sequence ID" value="CAL1403688.1"/>
    <property type="molecule type" value="Genomic_DNA"/>
</dbReference>
<dbReference type="PROSITE" id="PS50181">
    <property type="entry name" value="FBOX"/>
    <property type="match status" value="1"/>
</dbReference>
<name>A0AAV2G1L1_9ROSI</name>
<dbReference type="Pfam" id="PF00646">
    <property type="entry name" value="F-box"/>
    <property type="match status" value="1"/>
</dbReference>
<evidence type="ECO:0000313" key="2">
    <source>
        <dbReference type="EMBL" id="CAL1403688.1"/>
    </source>
</evidence>
<sequence>MASTPMKSLPGDVLIDILTRLPVKSILRFKSVSKHWSTLPTTPQFVAAHLRRSSADNPLLIVHHGFTLGNLRLSVYDAELATTLHPDLKFPVESFNEFSPSVVGSCNGLVCIEFDTTGFLLWNPAMRQHAWLPVVDLRSPYRSRETRFVAICESFGFGFSGRVEDYKVVKFASFFDEDWKREDQVIWENLEVKAVVFSWKSWSWKELRDARIPVASYGHQVAANGHLYWLGTGKGKKDFVLAFDLASDSFWTIDLPDHNPHTPPPARSSVAVFRSCLTRHHRTLYGGDDLDVVVIGENGEDMKGTLWEYICRHGWFDGKNEDRETEHYCRGYWNNGVQVMRRRGRNMDDLYLFDPESGAIRQFDGLMIRVYDVCSFVHSLVPVRGNEHHCRTIMTPARWSF</sequence>
<dbReference type="Proteomes" id="UP001497516">
    <property type="component" value="Chromosome 7"/>
</dbReference>
<dbReference type="CDD" id="cd22157">
    <property type="entry name" value="F-box_AtFBW1-like"/>
    <property type="match status" value="1"/>
</dbReference>
<dbReference type="Pfam" id="PF07734">
    <property type="entry name" value="FBA_1"/>
    <property type="match status" value="1"/>
</dbReference>
<gene>
    <name evidence="2" type="ORF">LTRI10_LOCUS43598</name>
</gene>
<accession>A0AAV2G1L1</accession>
<protein>
    <recommendedName>
        <fullName evidence="1">F-box domain-containing protein</fullName>
    </recommendedName>
</protein>
<evidence type="ECO:0000313" key="3">
    <source>
        <dbReference type="Proteomes" id="UP001497516"/>
    </source>
</evidence>
<feature type="domain" description="F-box" evidence="1">
    <location>
        <begin position="3"/>
        <end position="39"/>
    </location>
</feature>
<dbReference type="Gene3D" id="1.20.1280.50">
    <property type="match status" value="1"/>
</dbReference>
<dbReference type="InterPro" id="IPR006527">
    <property type="entry name" value="F-box-assoc_dom_typ1"/>
</dbReference>
<dbReference type="InterPro" id="IPR001810">
    <property type="entry name" value="F-box_dom"/>
</dbReference>
<dbReference type="SUPFAM" id="SSF50965">
    <property type="entry name" value="Galactose oxidase, central domain"/>
    <property type="match status" value="1"/>
</dbReference>
<dbReference type="SUPFAM" id="SSF81383">
    <property type="entry name" value="F-box domain"/>
    <property type="match status" value="1"/>
</dbReference>
<dbReference type="SMART" id="SM00256">
    <property type="entry name" value="FBOX"/>
    <property type="match status" value="1"/>
</dbReference>
<dbReference type="InterPro" id="IPR036047">
    <property type="entry name" value="F-box-like_dom_sf"/>
</dbReference>